<feature type="compositionally biased region" description="Low complexity" evidence="1">
    <location>
        <begin position="406"/>
        <end position="423"/>
    </location>
</feature>
<feature type="compositionally biased region" description="Basic residues" evidence="1">
    <location>
        <begin position="100"/>
        <end position="112"/>
    </location>
</feature>
<feature type="compositionally biased region" description="Basic and acidic residues" evidence="1">
    <location>
        <begin position="159"/>
        <end position="173"/>
    </location>
</feature>
<feature type="region of interest" description="Disordered" evidence="1">
    <location>
        <begin position="354"/>
        <end position="381"/>
    </location>
</feature>
<accession>A0A3S5FCV9</accession>
<feature type="compositionally biased region" description="Basic residues" evidence="1">
    <location>
        <begin position="188"/>
        <end position="204"/>
    </location>
</feature>
<proteinExistence type="predicted"/>
<keyword evidence="3" id="KW-1185">Reference proteome</keyword>
<feature type="compositionally biased region" description="Polar residues" evidence="1">
    <location>
        <begin position="174"/>
        <end position="184"/>
    </location>
</feature>
<organism evidence="2 3">
    <name type="scientific">Protopolystoma xenopodis</name>
    <dbReference type="NCBI Taxonomy" id="117903"/>
    <lineage>
        <taxon>Eukaryota</taxon>
        <taxon>Metazoa</taxon>
        <taxon>Spiralia</taxon>
        <taxon>Lophotrochozoa</taxon>
        <taxon>Platyhelminthes</taxon>
        <taxon>Monogenea</taxon>
        <taxon>Polyopisthocotylea</taxon>
        <taxon>Polystomatidea</taxon>
        <taxon>Polystomatidae</taxon>
        <taxon>Protopolystoma</taxon>
    </lineage>
</organism>
<feature type="compositionally biased region" description="Polar residues" evidence="1">
    <location>
        <begin position="354"/>
        <end position="364"/>
    </location>
</feature>
<protein>
    <submittedName>
        <fullName evidence="2">Uncharacterized protein</fullName>
    </submittedName>
</protein>
<feature type="region of interest" description="Disordered" evidence="1">
    <location>
        <begin position="1"/>
        <end position="278"/>
    </location>
</feature>
<comment type="caution">
    <text evidence="2">The sequence shown here is derived from an EMBL/GenBank/DDBJ whole genome shotgun (WGS) entry which is preliminary data.</text>
</comment>
<evidence type="ECO:0000313" key="3">
    <source>
        <dbReference type="Proteomes" id="UP000784294"/>
    </source>
</evidence>
<reference evidence="2" key="1">
    <citation type="submission" date="2018-11" db="EMBL/GenBank/DDBJ databases">
        <authorList>
            <consortium name="Pathogen Informatics"/>
        </authorList>
    </citation>
    <scope>NUCLEOTIDE SEQUENCE</scope>
</reference>
<dbReference type="EMBL" id="CAAALY010023114">
    <property type="protein sequence ID" value="VEL15013.1"/>
    <property type="molecule type" value="Genomic_DNA"/>
</dbReference>
<feature type="compositionally biased region" description="Basic and acidic residues" evidence="1">
    <location>
        <begin position="238"/>
        <end position="255"/>
    </location>
</feature>
<feature type="compositionally biased region" description="Low complexity" evidence="1">
    <location>
        <begin position="78"/>
        <end position="90"/>
    </location>
</feature>
<feature type="compositionally biased region" description="Low complexity" evidence="1">
    <location>
        <begin position="113"/>
        <end position="132"/>
    </location>
</feature>
<evidence type="ECO:0000313" key="2">
    <source>
        <dbReference type="EMBL" id="VEL15013.1"/>
    </source>
</evidence>
<feature type="compositionally biased region" description="Basic residues" evidence="1">
    <location>
        <begin position="1"/>
        <end position="11"/>
    </location>
</feature>
<evidence type="ECO:0000256" key="1">
    <source>
        <dbReference type="SAM" id="MobiDB-lite"/>
    </source>
</evidence>
<name>A0A3S5FCV9_9PLAT</name>
<dbReference type="AlphaFoldDB" id="A0A3S5FCV9"/>
<feature type="region of interest" description="Disordered" evidence="1">
    <location>
        <begin position="402"/>
        <end position="423"/>
    </location>
</feature>
<sequence>MSSILRAHRHPLPRDNSSSFSNRRSHVSAGFPAISPCRGRGLAPSQIRGRGRQHLHRASTTTHTTDEASKSHSPGGQASSHGSRDASSGSELLAGPYSRSHSRSHSHSHSRSRSVSSISSVSGSPISSRGSSFSLVSCRSPGEVKFRLSQGRGDGGRVSSDHVSKCRRQDRQNDGNAQTSSTGELSKGRRNRHHRHHRQNHNRCGHYNNPDNDQQKHLPCVEVDENGLHRRRRRHRSDSHSEDSPSSLDHTDLSNETKAFQHHSRCHQPLTSSNHFGSLRIRRRSHRNDAAANIVNGYRDSPLSNSCYSLSSSCSSSSSKSICLDNSHVSTSVAAGSTPATLTIAVNSATATIATSPNASNSQARRPRGRPRRTEQLGQINSIKIGQTLSVSEVTSTLPLSPSVNASGISPIPKPASSSAESGSESYSAASSAICSSSRSSLWSSPYSSHASADASGYWSSLDAVSAVTSSLCSSTCASGSEFSDGEQMTNDFPLMANLPPSNSQPSLGELISHYCFLLIQL</sequence>
<gene>
    <name evidence="2" type="ORF">PXEA_LOCUS8453</name>
</gene>
<dbReference type="Proteomes" id="UP000784294">
    <property type="component" value="Unassembled WGS sequence"/>
</dbReference>